<comment type="caution">
    <text evidence="2">The sequence shown here is derived from an EMBL/GenBank/DDBJ whole genome shotgun (WGS) entry which is preliminary data.</text>
</comment>
<gene>
    <name evidence="2" type="ORF">EYF80_022885</name>
</gene>
<dbReference type="EMBL" id="SRLO01000213">
    <property type="protein sequence ID" value="TNN66816.1"/>
    <property type="molecule type" value="Genomic_DNA"/>
</dbReference>
<dbReference type="Proteomes" id="UP000314294">
    <property type="component" value="Unassembled WGS sequence"/>
</dbReference>
<sequence length="114" mass="12468">MDHWWAPYFAGHGADFDGAPQPPPPPPPPPGAALGIDYGAGGDYAGAPGPPRAARLVQEGNVGQIEFNMAYVALLLVLERMPPDEARLRLIRLRLARRMARVLPRRGRRGQARR</sequence>
<keyword evidence="3" id="KW-1185">Reference proteome</keyword>
<organism evidence="2 3">
    <name type="scientific">Liparis tanakae</name>
    <name type="common">Tanaka's snailfish</name>
    <dbReference type="NCBI Taxonomy" id="230148"/>
    <lineage>
        <taxon>Eukaryota</taxon>
        <taxon>Metazoa</taxon>
        <taxon>Chordata</taxon>
        <taxon>Craniata</taxon>
        <taxon>Vertebrata</taxon>
        <taxon>Euteleostomi</taxon>
        <taxon>Actinopterygii</taxon>
        <taxon>Neopterygii</taxon>
        <taxon>Teleostei</taxon>
        <taxon>Neoteleostei</taxon>
        <taxon>Acanthomorphata</taxon>
        <taxon>Eupercaria</taxon>
        <taxon>Perciformes</taxon>
        <taxon>Cottioidei</taxon>
        <taxon>Cottales</taxon>
        <taxon>Liparidae</taxon>
        <taxon>Liparis</taxon>
    </lineage>
</organism>
<accession>A0A4Z2HLV4</accession>
<proteinExistence type="predicted"/>
<evidence type="ECO:0000256" key="1">
    <source>
        <dbReference type="SAM" id="MobiDB-lite"/>
    </source>
</evidence>
<reference evidence="2 3" key="1">
    <citation type="submission" date="2019-03" db="EMBL/GenBank/DDBJ databases">
        <title>First draft genome of Liparis tanakae, snailfish: a comprehensive survey of snailfish specific genes.</title>
        <authorList>
            <person name="Kim W."/>
            <person name="Song I."/>
            <person name="Jeong J.-H."/>
            <person name="Kim D."/>
            <person name="Kim S."/>
            <person name="Ryu S."/>
            <person name="Song J.Y."/>
            <person name="Lee S.K."/>
        </authorList>
    </citation>
    <scope>NUCLEOTIDE SEQUENCE [LARGE SCALE GENOMIC DNA]</scope>
    <source>
        <tissue evidence="2">Muscle</tissue>
    </source>
</reference>
<name>A0A4Z2HLV4_9TELE</name>
<feature type="compositionally biased region" description="Pro residues" evidence="1">
    <location>
        <begin position="20"/>
        <end position="31"/>
    </location>
</feature>
<protein>
    <submittedName>
        <fullName evidence="2">Uncharacterized protein</fullName>
    </submittedName>
</protein>
<dbReference type="AlphaFoldDB" id="A0A4Z2HLV4"/>
<feature type="region of interest" description="Disordered" evidence="1">
    <location>
        <begin position="15"/>
        <end position="50"/>
    </location>
</feature>
<evidence type="ECO:0000313" key="3">
    <source>
        <dbReference type="Proteomes" id="UP000314294"/>
    </source>
</evidence>
<evidence type="ECO:0000313" key="2">
    <source>
        <dbReference type="EMBL" id="TNN66816.1"/>
    </source>
</evidence>